<evidence type="ECO:0000313" key="2">
    <source>
        <dbReference type="Proteomes" id="UP001501638"/>
    </source>
</evidence>
<evidence type="ECO:0000313" key="1">
    <source>
        <dbReference type="EMBL" id="GAA2451473.1"/>
    </source>
</evidence>
<comment type="caution">
    <text evidence="1">The sequence shown here is derived from an EMBL/GenBank/DDBJ whole genome shotgun (WGS) entry which is preliminary data.</text>
</comment>
<proteinExistence type="predicted"/>
<gene>
    <name evidence="1" type="ORF">GCM10010405_39020</name>
</gene>
<accession>A0ABP5XEY4</accession>
<protein>
    <submittedName>
        <fullName evidence="1">Uncharacterized protein</fullName>
    </submittedName>
</protein>
<sequence length="116" mass="12942">MISGTEDGVAGVYGTVRRGYVDRNRTVVPLRLGSEDPMSLSFPRFRAPRHRPAATVPAARAARAWEDSVDELPDEDLGEDLRDALELYRPGSKPRCEESEYLEIVEDAADRIARGR</sequence>
<organism evidence="1 2">
    <name type="scientific">Streptomyces macrosporus</name>
    <dbReference type="NCBI Taxonomy" id="44032"/>
    <lineage>
        <taxon>Bacteria</taxon>
        <taxon>Bacillati</taxon>
        <taxon>Actinomycetota</taxon>
        <taxon>Actinomycetes</taxon>
        <taxon>Kitasatosporales</taxon>
        <taxon>Streptomycetaceae</taxon>
        <taxon>Streptomyces</taxon>
    </lineage>
</organism>
<dbReference type="Proteomes" id="UP001501638">
    <property type="component" value="Unassembled WGS sequence"/>
</dbReference>
<name>A0ABP5XEY4_9ACTN</name>
<dbReference type="EMBL" id="BAAASZ010000027">
    <property type="protein sequence ID" value="GAA2451473.1"/>
    <property type="molecule type" value="Genomic_DNA"/>
</dbReference>
<reference evidence="2" key="1">
    <citation type="journal article" date="2019" name="Int. J. Syst. Evol. Microbiol.">
        <title>The Global Catalogue of Microorganisms (GCM) 10K type strain sequencing project: providing services to taxonomists for standard genome sequencing and annotation.</title>
        <authorList>
            <consortium name="The Broad Institute Genomics Platform"/>
            <consortium name="The Broad Institute Genome Sequencing Center for Infectious Disease"/>
            <person name="Wu L."/>
            <person name="Ma J."/>
        </authorList>
    </citation>
    <scope>NUCLEOTIDE SEQUENCE [LARGE SCALE GENOMIC DNA]</scope>
    <source>
        <strain evidence="2">JCM 6305</strain>
    </source>
</reference>
<keyword evidence="2" id="KW-1185">Reference proteome</keyword>